<dbReference type="AlphaFoldDB" id="A0A9Q0RI57"/>
<gene>
    <name evidence="2" type="ORF">RDWZM_009831</name>
</gene>
<proteinExistence type="predicted"/>
<keyword evidence="3" id="KW-1185">Reference proteome</keyword>
<sequence length="112" mass="13124">MSQTTIPTTMMTRKQTSKTQQQQQQPTGAKPASSSTPQISPKDDQKLLDDETEFDTSESETSEKEWINNKLARSIKVPQFESYKSRQRFSWERSEWKKNNICTYWQTCQPKP</sequence>
<dbReference type="EMBL" id="JAPWDV010000004">
    <property type="protein sequence ID" value="KAJ6215331.1"/>
    <property type="molecule type" value="Genomic_DNA"/>
</dbReference>
<dbReference type="Proteomes" id="UP001142055">
    <property type="component" value="Chromosome 4"/>
</dbReference>
<accession>A0A9Q0RI57</accession>
<feature type="compositionally biased region" description="Low complexity" evidence="1">
    <location>
        <begin position="8"/>
        <end position="27"/>
    </location>
</feature>
<evidence type="ECO:0000313" key="3">
    <source>
        <dbReference type="Proteomes" id="UP001142055"/>
    </source>
</evidence>
<organism evidence="2 3">
    <name type="scientific">Blomia tropicalis</name>
    <name type="common">Mite</name>
    <dbReference type="NCBI Taxonomy" id="40697"/>
    <lineage>
        <taxon>Eukaryota</taxon>
        <taxon>Metazoa</taxon>
        <taxon>Ecdysozoa</taxon>
        <taxon>Arthropoda</taxon>
        <taxon>Chelicerata</taxon>
        <taxon>Arachnida</taxon>
        <taxon>Acari</taxon>
        <taxon>Acariformes</taxon>
        <taxon>Sarcoptiformes</taxon>
        <taxon>Astigmata</taxon>
        <taxon>Glycyphagoidea</taxon>
        <taxon>Echimyopodidae</taxon>
        <taxon>Blomia</taxon>
    </lineage>
</organism>
<evidence type="ECO:0000256" key="1">
    <source>
        <dbReference type="SAM" id="MobiDB-lite"/>
    </source>
</evidence>
<protein>
    <submittedName>
        <fullName evidence="2">Uncharacterized protein</fullName>
    </submittedName>
</protein>
<evidence type="ECO:0000313" key="2">
    <source>
        <dbReference type="EMBL" id="KAJ6215331.1"/>
    </source>
</evidence>
<name>A0A9Q0RI57_BLOTA</name>
<reference evidence="2" key="1">
    <citation type="submission" date="2022-12" db="EMBL/GenBank/DDBJ databases">
        <title>Genome assemblies of Blomia tropicalis.</title>
        <authorList>
            <person name="Cui Y."/>
        </authorList>
    </citation>
    <scope>NUCLEOTIDE SEQUENCE</scope>
    <source>
        <tissue evidence="2">Adult mites</tissue>
    </source>
</reference>
<feature type="region of interest" description="Disordered" evidence="1">
    <location>
        <begin position="1"/>
        <end position="65"/>
    </location>
</feature>
<comment type="caution">
    <text evidence="2">The sequence shown here is derived from an EMBL/GenBank/DDBJ whole genome shotgun (WGS) entry which is preliminary data.</text>
</comment>
<feature type="compositionally biased region" description="Acidic residues" evidence="1">
    <location>
        <begin position="50"/>
        <end position="60"/>
    </location>
</feature>